<evidence type="ECO:0000256" key="2">
    <source>
        <dbReference type="ARBA" id="ARBA00004141"/>
    </source>
</evidence>
<dbReference type="InterPro" id="IPR010107">
    <property type="entry name" value="Glutamate_decarboxylase"/>
</dbReference>
<feature type="transmembrane region" description="Helical" evidence="11">
    <location>
        <begin position="336"/>
        <end position="355"/>
    </location>
</feature>
<gene>
    <name evidence="13" type="primary">ABSGL_15098.1 scaffold 15162</name>
</gene>
<evidence type="ECO:0000313" key="14">
    <source>
        <dbReference type="Proteomes" id="UP000078561"/>
    </source>
</evidence>
<dbReference type="OrthoDB" id="5152799at2759"/>
<dbReference type="InterPro" id="IPR002129">
    <property type="entry name" value="PyrdxlP-dep_de-COase"/>
</dbReference>
<evidence type="ECO:0000256" key="10">
    <source>
        <dbReference type="SAM" id="MobiDB-lite"/>
    </source>
</evidence>
<dbReference type="EMBL" id="LT555008">
    <property type="protein sequence ID" value="SAM09422.1"/>
    <property type="molecule type" value="Genomic_DNA"/>
</dbReference>
<dbReference type="InterPro" id="IPR015421">
    <property type="entry name" value="PyrdxlP-dep_Trfase_major"/>
</dbReference>
<dbReference type="InterPro" id="IPR036259">
    <property type="entry name" value="MFS_trans_sf"/>
</dbReference>
<feature type="transmembrane region" description="Helical" evidence="11">
    <location>
        <begin position="229"/>
        <end position="248"/>
    </location>
</feature>
<reference evidence="13" key="1">
    <citation type="submission" date="2016-04" db="EMBL/GenBank/DDBJ databases">
        <authorList>
            <person name="Evans L.H."/>
            <person name="Alamgir A."/>
            <person name="Owens N."/>
            <person name="Weber N.D."/>
            <person name="Virtaneva K."/>
            <person name="Barbian K."/>
            <person name="Babar A."/>
            <person name="Rosenke K."/>
        </authorList>
    </citation>
    <scope>NUCLEOTIDE SEQUENCE [LARGE SCALE GENOMIC DNA]</scope>
    <source>
        <strain evidence="13">CBS 101.48</strain>
    </source>
</reference>
<comment type="subcellular location">
    <subcellularLocation>
        <location evidence="2">Membrane</location>
        <topology evidence="2">Multi-pass membrane protein</topology>
    </subcellularLocation>
</comment>
<feature type="compositionally biased region" description="Basic and acidic residues" evidence="10">
    <location>
        <begin position="1"/>
        <end position="20"/>
    </location>
</feature>
<dbReference type="Pfam" id="PF00282">
    <property type="entry name" value="Pyridoxal_deC"/>
    <property type="match status" value="1"/>
</dbReference>
<evidence type="ECO:0000313" key="13">
    <source>
        <dbReference type="EMBL" id="SAM09422.1"/>
    </source>
</evidence>
<dbReference type="SUPFAM" id="SSF53383">
    <property type="entry name" value="PLP-dependent transferases"/>
    <property type="match status" value="1"/>
</dbReference>
<evidence type="ECO:0000256" key="6">
    <source>
        <dbReference type="ARBA" id="ARBA00023239"/>
    </source>
</evidence>
<keyword evidence="9" id="KW-0210">Decarboxylase</keyword>
<feature type="region of interest" description="Disordered" evidence="10">
    <location>
        <begin position="1"/>
        <end position="24"/>
    </location>
</feature>
<dbReference type="FunFam" id="3.40.640.10:FF:000017">
    <property type="entry name" value="Glutamate decarboxylase"/>
    <property type="match status" value="1"/>
</dbReference>
<dbReference type="EC" id="4.1.1.15" evidence="4 9"/>
<dbReference type="Pfam" id="PF07690">
    <property type="entry name" value="MFS_1"/>
    <property type="match status" value="2"/>
</dbReference>
<keyword evidence="11" id="KW-0812">Transmembrane</keyword>
<name>A0A168T3Y7_ABSGL</name>
<feature type="transmembrane region" description="Helical" evidence="11">
    <location>
        <begin position="59"/>
        <end position="77"/>
    </location>
</feature>
<dbReference type="InterPro" id="IPR011701">
    <property type="entry name" value="MFS"/>
</dbReference>
<feature type="transmembrane region" description="Helical" evidence="11">
    <location>
        <begin position="313"/>
        <end position="330"/>
    </location>
</feature>
<dbReference type="NCBIfam" id="TIGR01788">
    <property type="entry name" value="Glu-decarb-GAD"/>
    <property type="match status" value="1"/>
</dbReference>
<evidence type="ECO:0000256" key="11">
    <source>
        <dbReference type="SAM" id="Phobius"/>
    </source>
</evidence>
<dbReference type="Gene3D" id="1.20.1250.20">
    <property type="entry name" value="MFS general substrate transporter like domains"/>
    <property type="match status" value="1"/>
</dbReference>
<feature type="compositionally biased region" description="Basic residues" evidence="10">
    <location>
        <begin position="894"/>
        <end position="906"/>
    </location>
</feature>
<feature type="region of interest" description="Disordered" evidence="10">
    <location>
        <begin position="894"/>
        <end position="930"/>
    </location>
</feature>
<feature type="modified residue" description="N6-(pyridoxal phosphate)lysine" evidence="8">
    <location>
        <position position="710"/>
    </location>
</feature>
<dbReference type="InParanoid" id="A0A168T3Y7"/>
<dbReference type="GO" id="GO:0004351">
    <property type="term" value="F:glutamate decarboxylase activity"/>
    <property type="evidence" value="ECO:0007669"/>
    <property type="project" value="UniProtKB-EC"/>
</dbReference>
<accession>A0A168T3Y7</accession>
<feature type="transmembrane region" description="Helical" evidence="11">
    <location>
        <begin position="402"/>
        <end position="424"/>
    </location>
</feature>
<feature type="transmembrane region" description="Helical" evidence="11">
    <location>
        <begin position="181"/>
        <end position="201"/>
    </location>
</feature>
<evidence type="ECO:0000256" key="7">
    <source>
        <dbReference type="ARBA" id="ARBA00048868"/>
    </source>
</evidence>
<dbReference type="Proteomes" id="UP000078561">
    <property type="component" value="Unassembled WGS sequence"/>
</dbReference>
<dbReference type="PANTHER" id="PTHR43321:SF6">
    <property type="entry name" value="GLUTAMATE DECARBOXYLASE"/>
    <property type="match status" value="1"/>
</dbReference>
<evidence type="ECO:0000256" key="1">
    <source>
        <dbReference type="ARBA" id="ARBA00001933"/>
    </source>
</evidence>
<dbReference type="PROSITE" id="PS50850">
    <property type="entry name" value="MFS"/>
    <property type="match status" value="1"/>
</dbReference>
<keyword evidence="14" id="KW-1185">Reference proteome</keyword>
<dbReference type="InterPro" id="IPR020846">
    <property type="entry name" value="MFS_dom"/>
</dbReference>
<dbReference type="SUPFAM" id="SSF103473">
    <property type="entry name" value="MFS general substrate transporter"/>
    <property type="match status" value="1"/>
</dbReference>
<comment type="similarity">
    <text evidence="3 9">Belongs to the group II decarboxylase family.</text>
</comment>
<keyword evidence="11" id="KW-0472">Membrane</keyword>
<organism evidence="13">
    <name type="scientific">Absidia glauca</name>
    <name type="common">Pin mould</name>
    <dbReference type="NCBI Taxonomy" id="4829"/>
    <lineage>
        <taxon>Eukaryota</taxon>
        <taxon>Fungi</taxon>
        <taxon>Fungi incertae sedis</taxon>
        <taxon>Mucoromycota</taxon>
        <taxon>Mucoromycotina</taxon>
        <taxon>Mucoromycetes</taxon>
        <taxon>Mucorales</taxon>
        <taxon>Cunninghamellaceae</taxon>
        <taxon>Absidia</taxon>
    </lineage>
</organism>
<evidence type="ECO:0000259" key="12">
    <source>
        <dbReference type="PROSITE" id="PS50850"/>
    </source>
</evidence>
<evidence type="ECO:0000256" key="8">
    <source>
        <dbReference type="PIRSR" id="PIRSR602129-50"/>
    </source>
</evidence>
<feature type="domain" description="Major facilitator superfamily (MFS) profile" evidence="12">
    <location>
        <begin position="1"/>
        <end position="429"/>
    </location>
</feature>
<evidence type="ECO:0000256" key="5">
    <source>
        <dbReference type="ARBA" id="ARBA00022898"/>
    </source>
</evidence>
<evidence type="ECO:0000256" key="3">
    <source>
        <dbReference type="ARBA" id="ARBA00009533"/>
    </source>
</evidence>
<dbReference type="CDD" id="cd17323">
    <property type="entry name" value="MFS_Tpo1_MDR_like"/>
    <property type="match status" value="1"/>
</dbReference>
<dbReference type="AlphaFoldDB" id="A0A168T3Y7"/>
<dbReference type="GO" id="GO:0005829">
    <property type="term" value="C:cytosol"/>
    <property type="evidence" value="ECO:0007669"/>
    <property type="project" value="TreeGrafter"/>
</dbReference>
<keyword evidence="6 9" id="KW-0456">Lyase</keyword>
<dbReference type="GO" id="GO:0022857">
    <property type="term" value="F:transmembrane transporter activity"/>
    <property type="evidence" value="ECO:0007669"/>
    <property type="project" value="InterPro"/>
</dbReference>
<dbReference type="Gene3D" id="3.40.640.10">
    <property type="entry name" value="Type I PLP-dependent aspartate aminotransferase-like (Major domain)"/>
    <property type="match status" value="1"/>
</dbReference>
<dbReference type="Gene3D" id="3.90.1150.160">
    <property type="match status" value="1"/>
</dbReference>
<keyword evidence="5 8" id="KW-0663">Pyridoxal phosphate</keyword>
<keyword evidence="11" id="KW-1133">Transmembrane helix</keyword>
<protein>
    <recommendedName>
        <fullName evidence="4 9">Glutamate decarboxylase</fullName>
        <ecNumber evidence="4 9">4.1.1.15</ecNumber>
    </recommendedName>
</protein>
<sequence length="930" mass="102448">MTTDNEPPKAVEAGEEKQDAAHQPSFSTGKKRLILLIVPAIAQVRETFHTSETTINTTISLYVFFQGIAPLGWASLSEKYGKRLVYIASSFLYVIATVGCALSPSVGFFIFARIFQSIGSSASQAVGAGTIADLFTTEKRGNAMGCFFMGILLGPVVGPVIGGYMNQSQIHPNALDLDWRYMFWLMTGVGGMIFFMVVLFLPETRPFTSSAPWSLHTILRPFKYLAKPLVLCVSMPLVLAYGCMYFVIASLPHQVTAQYDLTSSAIGLAYLPNGIGNALGALISGAASDWILKRRQMNLDTDKSDSAKQRLPVIWIGIVSLVIGELLYGWCIQYQVSIVITMIGLFLLGLGVGFIQSPTNTFLVDVYASSSASSVISASNLMRCTFAGLTPMLAPTMIAALGNGWSMTVLASIILLSGLCVLGAHRLEPKPISNVKLPECEERTPEHEEARTMDNDEKFEYSRAIPIYGSRWSAHQLAKYHMPTLDGNPSLNLASFVTTYMDQEANHLMSECCSVNIIDIAMYPQAAGLEGRCLNMLAHLFHAPDSGDNNAVGTSTVGSSEAIMLAVLAMKRKWQEARRAKGLSTDNPNLIIGANCQVCWKKATLYLEIEPRYINVSEDCYTMDPAKAMEQVDENTIGVAAIMGSTYTGHYDDVKAINGALEKVCKEKGLDVGIHVDGASGGFVAPFINPDLEWDFRLSRVVSINVSGHKYGMVYPGIGWCVWRDKDYLPRSLVFYVNYLGSDQATFTMNFSKSAAPIVAQYYVFLRLGQTGYRRILNNLIYVADYLGAKLLETGRFVLLSESQGRGIPLVAFRLKERKQLFDEFDLAAKLRERGWILPAYTMAPGLERMKMLRVVVREDMSQDRVQILLRDVEAAVAALDDYDEKMLAKVRNNRNKYSHRAHTGHKSSGTPEKMKHSRKAIGNAKGPVC</sequence>
<proteinExistence type="inferred from homology"/>
<dbReference type="InterPro" id="IPR015424">
    <property type="entry name" value="PyrdxlP-dep_Trfase"/>
</dbReference>
<comment type="cofactor">
    <cofactor evidence="1 8 9">
        <name>pyridoxal 5'-phosphate</name>
        <dbReference type="ChEBI" id="CHEBI:597326"/>
    </cofactor>
</comment>
<dbReference type="GO" id="GO:0016020">
    <property type="term" value="C:membrane"/>
    <property type="evidence" value="ECO:0007669"/>
    <property type="project" value="UniProtKB-SubCell"/>
</dbReference>
<feature type="transmembrane region" description="Helical" evidence="11">
    <location>
        <begin position="84"/>
        <end position="112"/>
    </location>
</feature>
<feature type="transmembrane region" description="Helical" evidence="11">
    <location>
        <begin position="143"/>
        <end position="161"/>
    </location>
</feature>
<dbReference type="STRING" id="4829.A0A168T3Y7"/>
<comment type="catalytic activity">
    <reaction evidence="7 9">
        <text>L-glutamate + H(+) = 4-aminobutanoate + CO2</text>
        <dbReference type="Rhea" id="RHEA:17785"/>
        <dbReference type="ChEBI" id="CHEBI:15378"/>
        <dbReference type="ChEBI" id="CHEBI:16526"/>
        <dbReference type="ChEBI" id="CHEBI:29985"/>
        <dbReference type="ChEBI" id="CHEBI:59888"/>
        <dbReference type="EC" id="4.1.1.15"/>
    </reaction>
</comment>
<dbReference type="PANTHER" id="PTHR43321">
    <property type="entry name" value="GLUTAMATE DECARBOXYLASE"/>
    <property type="match status" value="1"/>
</dbReference>
<dbReference type="GO" id="GO:0006538">
    <property type="term" value="P:L-glutamate catabolic process"/>
    <property type="evidence" value="ECO:0007669"/>
    <property type="project" value="TreeGrafter"/>
</dbReference>
<feature type="transmembrane region" description="Helical" evidence="11">
    <location>
        <begin position="268"/>
        <end position="292"/>
    </location>
</feature>
<evidence type="ECO:0000256" key="9">
    <source>
        <dbReference type="RuleBase" id="RU361171"/>
    </source>
</evidence>
<evidence type="ECO:0000256" key="4">
    <source>
        <dbReference type="ARBA" id="ARBA00012421"/>
    </source>
</evidence>
<dbReference type="GO" id="GO:0030170">
    <property type="term" value="F:pyridoxal phosphate binding"/>
    <property type="evidence" value="ECO:0007669"/>
    <property type="project" value="InterPro"/>
</dbReference>